<dbReference type="InterPro" id="IPR003593">
    <property type="entry name" value="AAA+_ATPase"/>
</dbReference>
<evidence type="ECO:0000313" key="5">
    <source>
        <dbReference type="EMBL" id="SVD57322.1"/>
    </source>
</evidence>
<dbReference type="SUPFAM" id="SSF52540">
    <property type="entry name" value="P-loop containing nucleoside triphosphate hydrolases"/>
    <property type="match status" value="1"/>
</dbReference>
<protein>
    <recommendedName>
        <fullName evidence="4">AAA+ ATPase domain-containing protein</fullName>
    </recommendedName>
</protein>
<evidence type="ECO:0000256" key="2">
    <source>
        <dbReference type="ARBA" id="ARBA00022840"/>
    </source>
</evidence>
<proteinExistence type="predicted"/>
<dbReference type="InterPro" id="IPR027417">
    <property type="entry name" value="P-loop_NTPase"/>
</dbReference>
<sequence length="202" mass="23713">MRLKEFLEGPHDPYQYKAIFFAGSPGAGKTYVARKLAGVFQGLKQVNMDIIFKHLMTKQNLSWKMPPEEEPEREKQRQRSKELVAKQQQSYTDSGLGLLIDSTGRILGTVRRIKDELEDKGYKTTMIFVNTDLETALRRNRERERTLPDKLIHQNYDVIEQRLGEYQRMFNDVHLINNSDSAQEQLPEQLEQVEKNIRKFLQ</sequence>
<accession>A0A382WEY1</accession>
<reference evidence="5" key="1">
    <citation type="submission" date="2018-05" db="EMBL/GenBank/DDBJ databases">
        <authorList>
            <person name="Lanie J.A."/>
            <person name="Ng W.-L."/>
            <person name="Kazmierczak K.M."/>
            <person name="Andrzejewski T.M."/>
            <person name="Davidsen T.M."/>
            <person name="Wayne K.J."/>
            <person name="Tettelin H."/>
            <person name="Glass J.I."/>
            <person name="Rusch D."/>
            <person name="Podicherti R."/>
            <person name="Tsui H.-C.T."/>
            <person name="Winkler M.E."/>
        </authorList>
    </citation>
    <scope>NUCLEOTIDE SEQUENCE</scope>
</reference>
<dbReference type="AlphaFoldDB" id="A0A382WEY1"/>
<feature type="region of interest" description="Disordered" evidence="3">
    <location>
        <begin position="62"/>
        <end position="81"/>
    </location>
</feature>
<dbReference type="Pfam" id="PF06414">
    <property type="entry name" value="Zeta_toxin"/>
    <property type="match status" value="1"/>
</dbReference>
<organism evidence="5">
    <name type="scientific">marine metagenome</name>
    <dbReference type="NCBI Taxonomy" id="408172"/>
    <lineage>
        <taxon>unclassified sequences</taxon>
        <taxon>metagenomes</taxon>
        <taxon>ecological metagenomes</taxon>
    </lineage>
</organism>
<dbReference type="GO" id="GO:0016301">
    <property type="term" value="F:kinase activity"/>
    <property type="evidence" value="ECO:0007669"/>
    <property type="project" value="InterPro"/>
</dbReference>
<gene>
    <name evidence="5" type="ORF">METZ01_LOCUS410176</name>
</gene>
<dbReference type="SMART" id="SM00382">
    <property type="entry name" value="AAA"/>
    <property type="match status" value="1"/>
</dbReference>
<dbReference type="GO" id="GO:0005524">
    <property type="term" value="F:ATP binding"/>
    <property type="evidence" value="ECO:0007669"/>
    <property type="project" value="UniProtKB-KW"/>
</dbReference>
<feature type="domain" description="AAA+ ATPase" evidence="4">
    <location>
        <begin position="15"/>
        <end position="149"/>
    </location>
</feature>
<evidence type="ECO:0000256" key="3">
    <source>
        <dbReference type="SAM" id="MobiDB-lite"/>
    </source>
</evidence>
<dbReference type="EMBL" id="UINC01159307">
    <property type="protein sequence ID" value="SVD57322.1"/>
    <property type="molecule type" value="Genomic_DNA"/>
</dbReference>
<keyword evidence="1" id="KW-0547">Nucleotide-binding</keyword>
<evidence type="ECO:0000256" key="1">
    <source>
        <dbReference type="ARBA" id="ARBA00022741"/>
    </source>
</evidence>
<dbReference type="Gene3D" id="3.40.50.300">
    <property type="entry name" value="P-loop containing nucleotide triphosphate hydrolases"/>
    <property type="match status" value="1"/>
</dbReference>
<dbReference type="InterPro" id="IPR010488">
    <property type="entry name" value="Zeta_toxin_domain"/>
</dbReference>
<evidence type="ECO:0000259" key="4">
    <source>
        <dbReference type="SMART" id="SM00382"/>
    </source>
</evidence>
<keyword evidence="2" id="KW-0067">ATP-binding</keyword>
<name>A0A382WEY1_9ZZZZ</name>
<feature type="compositionally biased region" description="Basic and acidic residues" evidence="3">
    <location>
        <begin position="72"/>
        <end position="81"/>
    </location>
</feature>